<proteinExistence type="predicted"/>
<evidence type="ECO:0000313" key="2">
    <source>
        <dbReference type="EMBL" id="GBM72740.1"/>
    </source>
</evidence>
<evidence type="ECO:0000313" key="3">
    <source>
        <dbReference type="Proteomes" id="UP000499080"/>
    </source>
</evidence>
<dbReference type="OrthoDB" id="6433533at2759"/>
<gene>
    <name evidence="2" type="ORF">AVEN_67706_1</name>
</gene>
<dbReference type="EMBL" id="BGPR01002396">
    <property type="protein sequence ID" value="GBM72740.1"/>
    <property type="molecule type" value="Genomic_DNA"/>
</dbReference>
<feature type="region of interest" description="Disordered" evidence="1">
    <location>
        <begin position="151"/>
        <end position="177"/>
    </location>
</feature>
<keyword evidence="3" id="KW-1185">Reference proteome</keyword>
<name>A0A4Y2I5F1_ARAVE</name>
<dbReference type="Proteomes" id="UP000499080">
    <property type="component" value="Unassembled WGS sequence"/>
</dbReference>
<dbReference type="AlphaFoldDB" id="A0A4Y2I5F1"/>
<feature type="compositionally biased region" description="Polar residues" evidence="1">
    <location>
        <begin position="165"/>
        <end position="177"/>
    </location>
</feature>
<evidence type="ECO:0000256" key="1">
    <source>
        <dbReference type="SAM" id="MobiDB-lite"/>
    </source>
</evidence>
<reference evidence="2 3" key="1">
    <citation type="journal article" date="2019" name="Sci. Rep.">
        <title>Orb-weaving spider Araneus ventricosus genome elucidates the spidroin gene catalogue.</title>
        <authorList>
            <person name="Kono N."/>
            <person name="Nakamura H."/>
            <person name="Ohtoshi R."/>
            <person name="Moran D.A.P."/>
            <person name="Shinohara A."/>
            <person name="Yoshida Y."/>
            <person name="Fujiwara M."/>
            <person name="Mori M."/>
            <person name="Tomita M."/>
            <person name="Arakawa K."/>
        </authorList>
    </citation>
    <scope>NUCLEOTIDE SEQUENCE [LARGE SCALE GENOMIC DNA]</scope>
</reference>
<protein>
    <submittedName>
        <fullName evidence="2">Uncharacterized protein</fullName>
    </submittedName>
</protein>
<accession>A0A4Y2I5F1</accession>
<organism evidence="2 3">
    <name type="scientific">Araneus ventricosus</name>
    <name type="common">Orbweaver spider</name>
    <name type="synonym">Epeira ventricosa</name>
    <dbReference type="NCBI Taxonomy" id="182803"/>
    <lineage>
        <taxon>Eukaryota</taxon>
        <taxon>Metazoa</taxon>
        <taxon>Ecdysozoa</taxon>
        <taxon>Arthropoda</taxon>
        <taxon>Chelicerata</taxon>
        <taxon>Arachnida</taxon>
        <taxon>Araneae</taxon>
        <taxon>Araneomorphae</taxon>
        <taxon>Entelegynae</taxon>
        <taxon>Araneoidea</taxon>
        <taxon>Araneidae</taxon>
        <taxon>Araneus</taxon>
    </lineage>
</organism>
<comment type="caution">
    <text evidence="2">The sequence shown here is derived from an EMBL/GenBank/DDBJ whole genome shotgun (WGS) entry which is preliminary data.</text>
</comment>
<sequence>MSWAISTNYRKILYNTVIERMLAHGSAAWGLNPTSPMARKPSTLQRCFLLAIPGAYGTTPTAALQDILGMAPLHLQLQFESRLNDERKCLGVGYEVINREQLSTPEPVFKSSNRRTTFCDGAGFRIVIRERISTFQPVEGLRTSLPPEEIEEKATGWRSHPSKHPQPNQISLQDDRTSPTYTGICTDDSKTEQGVGATFYVFEDLIIIYRFSAKLRDDNTVFQAEL</sequence>